<keyword evidence="7" id="KW-1185">Reference proteome</keyword>
<reference evidence="6 7" key="1">
    <citation type="journal article" date="2020" name="BMC Genomics">
        <title>Intraspecific diversification of the crop wild relative Brassica cretica Lam. using demographic model selection.</title>
        <authorList>
            <person name="Kioukis A."/>
            <person name="Michalopoulou V.A."/>
            <person name="Briers L."/>
            <person name="Pirintsos S."/>
            <person name="Studholme D.J."/>
            <person name="Pavlidis P."/>
            <person name="Sarris P.F."/>
        </authorList>
    </citation>
    <scope>NUCLEOTIDE SEQUENCE [LARGE SCALE GENOMIC DNA]</scope>
    <source>
        <strain evidence="7">cv. PFS-1207/04</strain>
    </source>
</reference>
<evidence type="ECO:0000313" key="7">
    <source>
        <dbReference type="Proteomes" id="UP000266723"/>
    </source>
</evidence>
<evidence type="ECO:0000313" key="6">
    <source>
        <dbReference type="EMBL" id="KAF3568020.1"/>
    </source>
</evidence>
<gene>
    <name evidence="6" type="ORF">DY000_02014889</name>
</gene>
<dbReference type="Proteomes" id="UP000266723">
    <property type="component" value="Unassembled WGS sequence"/>
</dbReference>
<comment type="caution">
    <text evidence="6">The sequence shown here is derived from an EMBL/GenBank/DDBJ whole genome shotgun (WGS) entry which is preliminary data.</text>
</comment>
<dbReference type="PANTHER" id="PTHR45684">
    <property type="entry name" value="RE74312P"/>
    <property type="match status" value="1"/>
</dbReference>
<dbReference type="InterPro" id="IPR006687">
    <property type="entry name" value="Small_GTPase_SAR1"/>
</dbReference>
<dbReference type="InterPro" id="IPR027417">
    <property type="entry name" value="P-loop_NTPase"/>
</dbReference>
<protein>
    <recommendedName>
        <fullName evidence="8">Secreted protein</fullName>
    </recommendedName>
</protein>
<keyword evidence="4" id="KW-0653">Protein transport</keyword>
<evidence type="ECO:0008006" key="8">
    <source>
        <dbReference type="Google" id="ProtNLM"/>
    </source>
</evidence>
<dbReference type="Gene3D" id="3.40.50.300">
    <property type="entry name" value="P-loop containing nucleotide triphosphate hydrolases"/>
    <property type="match status" value="1"/>
</dbReference>
<sequence>MGRIFLRANLALRAIMQLPAIVIRAATQLGLAVFGLLELEISPTALEPRLIPCCKGKVNLAETNVRPLEVFMCSIVRKIGCGEGFKWVSQYIN</sequence>
<evidence type="ECO:0000256" key="3">
    <source>
        <dbReference type="ARBA" id="ARBA00022892"/>
    </source>
</evidence>
<keyword evidence="2" id="KW-0813">Transport</keyword>
<evidence type="ECO:0000256" key="4">
    <source>
        <dbReference type="ARBA" id="ARBA00022927"/>
    </source>
</evidence>
<name>A0ABQ7DAI9_BRACR</name>
<organism evidence="6 7">
    <name type="scientific">Brassica cretica</name>
    <name type="common">Mustard</name>
    <dbReference type="NCBI Taxonomy" id="69181"/>
    <lineage>
        <taxon>Eukaryota</taxon>
        <taxon>Viridiplantae</taxon>
        <taxon>Streptophyta</taxon>
        <taxon>Embryophyta</taxon>
        <taxon>Tracheophyta</taxon>
        <taxon>Spermatophyta</taxon>
        <taxon>Magnoliopsida</taxon>
        <taxon>eudicotyledons</taxon>
        <taxon>Gunneridae</taxon>
        <taxon>Pentapetalae</taxon>
        <taxon>rosids</taxon>
        <taxon>malvids</taxon>
        <taxon>Brassicales</taxon>
        <taxon>Brassicaceae</taxon>
        <taxon>Brassiceae</taxon>
        <taxon>Brassica</taxon>
    </lineage>
</organism>
<proteinExistence type="predicted"/>
<accession>A0ABQ7DAI9</accession>
<evidence type="ECO:0000256" key="2">
    <source>
        <dbReference type="ARBA" id="ARBA00022448"/>
    </source>
</evidence>
<evidence type="ECO:0000256" key="1">
    <source>
        <dbReference type="ARBA" id="ARBA00004555"/>
    </source>
</evidence>
<keyword evidence="3" id="KW-0931">ER-Golgi transport</keyword>
<keyword evidence="5" id="KW-0333">Golgi apparatus</keyword>
<dbReference type="EMBL" id="QGKV02000759">
    <property type="protein sequence ID" value="KAF3568020.1"/>
    <property type="molecule type" value="Genomic_DNA"/>
</dbReference>
<evidence type="ECO:0000256" key="5">
    <source>
        <dbReference type="ARBA" id="ARBA00023034"/>
    </source>
</evidence>
<comment type="subcellular location">
    <subcellularLocation>
        <location evidence="1">Golgi apparatus</location>
    </subcellularLocation>
</comment>